<dbReference type="GO" id="GO:0017056">
    <property type="term" value="F:structural constituent of nuclear pore"/>
    <property type="evidence" value="ECO:0007669"/>
    <property type="project" value="TreeGrafter"/>
</dbReference>
<name>A0A7M5X985_9CNID</name>
<dbReference type="GO" id="GO:0005643">
    <property type="term" value="C:nuclear pore"/>
    <property type="evidence" value="ECO:0007669"/>
    <property type="project" value="TreeGrafter"/>
</dbReference>
<evidence type="ECO:0000313" key="7">
    <source>
        <dbReference type="Proteomes" id="UP000594262"/>
    </source>
</evidence>
<evidence type="ECO:0000256" key="3">
    <source>
        <dbReference type="ARBA" id="ARBA00023242"/>
    </source>
</evidence>
<dbReference type="InterPro" id="IPR015943">
    <property type="entry name" value="WD40/YVTN_repeat-like_dom_sf"/>
</dbReference>
<dbReference type="PANTHER" id="PTHR23193">
    <property type="entry name" value="NUCLEAR PORE COMPLEX PROTEIN NUP"/>
    <property type="match status" value="1"/>
</dbReference>
<feature type="compositionally biased region" description="Low complexity" evidence="4">
    <location>
        <begin position="2068"/>
        <end position="2084"/>
    </location>
</feature>
<dbReference type="RefSeq" id="XP_066923765.1">
    <property type="nucleotide sequence ID" value="XM_067067664.1"/>
</dbReference>
<evidence type="ECO:0000313" key="6">
    <source>
        <dbReference type="EnsemblMetazoa" id="CLYHEMP019844.1"/>
    </source>
</evidence>
<dbReference type="Pfam" id="PF13634">
    <property type="entry name" value="Nucleoporin_FG"/>
    <property type="match status" value="5"/>
</dbReference>
<evidence type="ECO:0000256" key="1">
    <source>
        <dbReference type="ARBA" id="ARBA00004123"/>
    </source>
</evidence>
<feature type="compositionally biased region" description="Low complexity" evidence="4">
    <location>
        <begin position="1580"/>
        <end position="1623"/>
    </location>
</feature>
<feature type="compositionally biased region" description="Low complexity" evidence="4">
    <location>
        <begin position="1907"/>
        <end position="1919"/>
    </location>
</feature>
<feature type="region of interest" description="Disordered" evidence="4">
    <location>
        <begin position="1907"/>
        <end position="1958"/>
    </location>
</feature>
<dbReference type="InterPro" id="IPR001680">
    <property type="entry name" value="WD40_rpt"/>
</dbReference>
<comment type="subcellular location">
    <subcellularLocation>
        <location evidence="1">Nucleus</location>
    </subcellularLocation>
</comment>
<dbReference type="Proteomes" id="UP000594262">
    <property type="component" value="Unplaced"/>
</dbReference>
<reference evidence="6" key="1">
    <citation type="submission" date="2021-01" db="UniProtKB">
        <authorList>
            <consortium name="EnsemblMetazoa"/>
        </authorList>
    </citation>
    <scope>IDENTIFICATION</scope>
</reference>
<feature type="compositionally biased region" description="Low complexity" evidence="4">
    <location>
        <begin position="1484"/>
        <end position="1506"/>
    </location>
</feature>
<feature type="compositionally biased region" description="Polar residues" evidence="4">
    <location>
        <begin position="1624"/>
        <end position="1634"/>
    </location>
</feature>
<feature type="compositionally biased region" description="Polar residues" evidence="4">
    <location>
        <begin position="507"/>
        <end position="516"/>
    </location>
</feature>
<keyword evidence="2" id="KW-0813">Transport</keyword>
<dbReference type="SUPFAM" id="SSF117289">
    <property type="entry name" value="Nucleoporin domain"/>
    <property type="match status" value="1"/>
</dbReference>
<feature type="region of interest" description="Disordered" evidence="4">
    <location>
        <begin position="1729"/>
        <end position="1750"/>
    </location>
</feature>
<dbReference type="PANTHER" id="PTHR23193:SF46">
    <property type="entry name" value="NUCLEAR PORE COMPLEX PROTEIN NUP214"/>
    <property type="match status" value="1"/>
</dbReference>
<feature type="compositionally biased region" description="Low complexity" evidence="4">
    <location>
        <begin position="465"/>
        <end position="502"/>
    </location>
</feature>
<dbReference type="GO" id="GO:0006405">
    <property type="term" value="P:RNA export from nucleus"/>
    <property type="evidence" value="ECO:0007669"/>
    <property type="project" value="TreeGrafter"/>
</dbReference>
<feature type="compositionally biased region" description="Low complexity" evidence="4">
    <location>
        <begin position="1311"/>
        <end position="1321"/>
    </location>
</feature>
<evidence type="ECO:0000256" key="4">
    <source>
        <dbReference type="SAM" id="MobiDB-lite"/>
    </source>
</evidence>
<feature type="compositionally biased region" description="Polar residues" evidence="4">
    <location>
        <begin position="575"/>
        <end position="600"/>
    </location>
</feature>
<accession>A0A7M5X985</accession>
<feature type="region of interest" description="Disordered" evidence="4">
    <location>
        <begin position="1844"/>
        <end position="1893"/>
    </location>
</feature>
<feature type="compositionally biased region" description="Polar residues" evidence="4">
    <location>
        <begin position="1289"/>
        <end position="1304"/>
    </location>
</feature>
<feature type="compositionally biased region" description="Low complexity" evidence="4">
    <location>
        <begin position="1043"/>
        <end position="1054"/>
    </location>
</feature>
<feature type="domain" description="Nucleoporin Nup159/Nup146 N-terminal" evidence="5">
    <location>
        <begin position="34"/>
        <end position="389"/>
    </location>
</feature>
<feature type="compositionally biased region" description="Low complexity" evidence="4">
    <location>
        <begin position="1934"/>
        <end position="1944"/>
    </location>
</feature>
<feature type="compositionally biased region" description="Polar residues" evidence="4">
    <location>
        <begin position="639"/>
        <end position="651"/>
    </location>
</feature>
<feature type="compositionally biased region" description="Gly residues" evidence="4">
    <location>
        <begin position="1945"/>
        <end position="1954"/>
    </location>
</feature>
<feature type="region of interest" description="Disordered" evidence="4">
    <location>
        <begin position="1143"/>
        <end position="1173"/>
    </location>
</feature>
<dbReference type="SMART" id="SM00320">
    <property type="entry name" value="WD40"/>
    <property type="match status" value="2"/>
</dbReference>
<feature type="compositionally biased region" description="Low complexity" evidence="4">
    <location>
        <begin position="1260"/>
        <end position="1277"/>
    </location>
</feature>
<feature type="compositionally biased region" description="Polar residues" evidence="4">
    <location>
        <begin position="1327"/>
        <end position="1345"/>
    </location>
</feature>
<feature type="region of interest" description="Disordered" evidence="4">
    <location>
        <begin position="465"/>
        <end position="707"/>
    </location>
</feature>
<dbReference type="GO" id="GO:0008139">
    <property type="term" value="F:nuclear localization sequence binding"/>
    <property type="evidence" value="ECO:0007669"/>
    <property type="project" value="TreeGrafter"/>
</dbReference>
<proteinExistence type="predicted"/>
<feature type="compositionally biased region" description="Gly residues" evidence="4">
    <location>
        <begin position="1920"/>
        <end position="1933"/>
    </location>
</feature>
<feature type="compositionally biased region" description="Polar residues" evidence="4">
    <location>
        <begin position="609"/>
        <end position="618"/>
    </location>
</feature>
<feature type="region of interest" description="Disordered" evidence="4">
    <location>
        <begin position="1034"/>
        <end position="1055"/>
    </location>
</feature>
<feature type="compositionally biased region" description="Low complexity" evidence="4">
    <location>
        <begin position="1735"/>
        <end position="1750"/>
    </location>
</feature>
<keyword evidence="3" id="KW-0539">Nucleus</keyword>
<evidence type="ECO:0000259" key="5">
    <source>
        <dbReference type="Pfam" id="PF16755"/>
    </source>
</evidence>
<feature type="region of interest" description="Disordered" evidence="4">
    <location>
        <begin position="1484"/>
        <end position="1527"/>
    </location>
</feature>
<dbReference type="InterPro" id="IPR025574">
    <property type="entry name" value="Nucleoporin_FG_rpt"/>
</dbReference>
<feature type="compositionally biased region" description="Polar residues" evidence="4">
    <location>
        <begin position="658"/>
        <end position="693"/>
    </location>
</feature>
<feature type="compositionally biased region" description="Gly residues" evidence="4">
    <location>
        <begin position="1864"/>
        <end position="1876"/>
    </location>
</feature>
<feature type="compositionally biased region" description="Polar residues" evidence="4">
    <location>
        <begin position="1228"/>
        <end position="1242"/>
    </location>
</feature>
<dbReference type="OrthoDB" id="248320at2759"/>
<evidence type="ECO:0000256" key="2">
    <source>
        <dbReference type="ARBA" id="ARBA00022448"/>
    </source>
</evidence>
<feature type="region of interest" description="Disordered" evidence="4">
    <location>
        <begin position="1546"/>
        <end position="1566"/>
    </location>
</feature>
<feature type="region of interest" description="Disordered" evidence="4">
    <location>
        <begin position="1205"/>
        <end position="1345"/>
    </location>
</feature>
<feature type="region of interest" description="Disordered" evidence="4">
    <location>
        <begin position="1990"/>
        <end position="2084"/>
    </location>
</feature>
<feature type="compositionally biased region" description="Polar residues" evidence="4">
    <location>
        <begin position="2042"/>
        <end position="2067"/>
    </location>
</feature>
<feature type="region of interest" description="Disordered" evidence="4">
    <location>
        <begin position="408"/>
        <end position="452"/>
    </location>
</feature>
<feature type="region of interest" description="Disordered" evidence="4">
    <location>
        <begin position="1453"/>
        <end position="1472"/>
    </location>
</feature>
<dbReference type="InterPro" id="IPR039462">
    <property type="entry name" value="Nup159/Nup146_N"/>
</dbReference>
<feature type="compositionally biased region" description="Polar residues" evidence="4">
    <location>
        <begin position="1515"/>
        <end position="1527"/>
    </location>
</feature>
<dbReference type="EnsemblMetazoa" id="CLYHEMT019844.1">
    <property type="protein sequence ID" value="CLYHEMP019844.1"/>
    <property type="gene ID" value="CLYHEMG019844"/>
</dbReference>
<dbReference type="GeneID" id="136811065"/>
<feature type="compositionally biased region" description="Polar residues" evidence="4">
    <location>
        <begin position="528"/>
        <end position="537"/>
    </location>
</feature>
<sequence>MMGDFIPEVDVKGFGFQQMCRLKIGNPVEDLNEELSHVAVSSKHGLIYAVSNKTDIKVVSISTIEKIVSQGDVNVNEAITEFPLVKIRLGVEVTHLALNNDDSCLWLVYKENGSLILGLIDTKIVGLPDKSKAIFTSTCLGTTSDLYARKLCCHPEHSNLIAVCLSNGKVHTLELDANNTIKTTSTSKEGHNITSICWSPKGKQIAFGYADGRIIQYDKTLATEKKATPSPTFDDGESKSVGGLHWISSYLFIGVFNIPQETGEIPSVVMVATKKDGPATYTMLDDIYFGFEEGRKLCYYFSHITQWNVLVSLASNAMEAATVGKLGETWHRWGLQDIERAECPLNADNNDTYPVGCQISLNSTLTIKVDDRELPPAPIFCMLNTDGILCTYQMINKFPDIKHDFIVPPTPLPSGEPRRGQESSAPKPLFGGSSAATPSFSQQQSSVGGGAPSFALGANKTASSSQGFTFGSTTSSSSKPFSFGATTSASSNTAPSSSSTFTLGATPASTQSSFSLPSGGAKPAFSFGGTTAQQQPVPSMFGQKPDDKAFQPKSSEPAKSLFGQTAAPSIFGQKPTENTTSETAKPLFGQSTVVTPSTQAAPPPKSLFGQPSTSSAAPTTKPMFGQTQLTAFGAPKPTQLGSQLPSETSQPLIPAAATKSTSFSFGAQSNTTPLKHPPLQSTNPPKPMFSSNPAPDVIQPKPTAAFPSTTPVKPMFGGTQTESPVPSMNKNLFASPQQLVVSISSKPFPTQPQPIAATAFVQTPQIPKQAPAPVIPSFAPVPDNRIPSPVIPPNKMAPPPAYQATPLLHQPVAGGIHQKREQDILSQTEKLDTALQNHINEEINSFNEELEAFTKAFSSVTERKDLIGSQEEMESLTNGINSFSAHIDEYKTNMEENKTESKELRNGVLSNFQNIDEALLRKEKTEDRRYTNVLKSRQLDPVSARQRKELRAQTNHLENLLGEINVALDTEWEENQIRMNKNRQKRAPGAHQNQQIYKTIEAIEKITNNLSNRIKGISLESEESHLITMNTTRLNSQMSEKNSTSSTTVTSSKDSTMKMNQLREMLSRRGNTPVRKSKQYSYPDISLASSSSSVLPTPHNKLNPKATSTPAVDQSFFSPKSDGAFTNKMQTLSEEGNYAKAAAQKLREQQSSSAFTPKATPLLPKAPENTPVTPVVPQVLRHQPPELATPDRAPSITKNLFGQTSAMSAQKDKEPVFSSSSSFKGFVPQNQSQQPVESSSKPLSFGGIAPKPTTDSPAKSLTSFGGFGQQQTSTGFGNTKPAGGFSFGTPASSAAPSQPKNESSFKGFGVSSNTTTTASSSKPAFSLTPSLSKEDSQPSAVTTSASLPSMSATFASKSSVAATSSSSFGFGAGSSASTSFAAPNSNATTPSLFGAPPSSNIPSVASDQKPAATVVSSPSVSSLFGSKPPATAQVKPSPGGLFGSVATSISGESKAEEITSTPGGLFAPTGGLFGTPKTGGLFGSSPATVSSAPPFSSAPPTSSTSPVIAKPSTAADPTSTFQLGTNSTSTTGGAFSFGKSTTIPATSTSGGLFGTPKSEATSSSTTTGFSFGASTSSTSTAGFTLKSSETSTTVATSTSSTGGLFGSTTSTSTSGGLFGTPTTKATTLESSTKPSEGLFGSSATTNTATGGLFGSTSRSSSGGLFGSSTITTTTSSGSFFGGLSAKESPFGTASATTSSSNGGGLFGNSTATTTSSSAGGMFGSSTTKSSSGLFGSTATPSSSSGGLFGSSATTSSSSGGLFGSTTSSSSSSGGLFGSSTTATSTTSGGLFGSSPASSGGLFGNAAKATASTGLFGSTSTTTSTSGGGLFGSTTASNSPFGGASASGGFGSTNKSNQESSGASSSGGFGGGFGLGGKPINDPNKNPFGSTPAANVANTSSNLWFGGSTTSTFGTQSGQSGQSGGGSFSKGFGAGLSSPQNSNSTFGGGNSGSGSFGSTQAAFGGTPAFGSAPTFGSPSGGGFGAAPVFGSGPTFGGSPPKPTFGANAPTFGSTANMGGGSTFGSNSAVFGGSGGASFGSLANQSGNAPTFGGQQSGATSFGSINQQASGNSSTSPSGSQFSSWR</sequence>
<protein>
    <recommendedName>
        <fullName evidence="5">Nucleoporin Nup159/Nup146 N-terminal domain-containing protein</fullName>
    </recommendedName>
</protein>
<keyword evidence="7" id="KW-1185">Reference proteome</keyword>
<dbReference type="Gene3D" id="2.130.10.10">
    <property type="entry name" value="YVTN repeat-like/Quinoprotein amine dehydrogenase"/>
    <property type="match status" value="1"/>
</dbReference>
<dbReference type="GO" id="GO:0006606">
    <property type="term" value="P:protein import into nucleus"/>
    <property type="evidence" value="ECO:0007669"/>
    <property type="project" value="TreeGrafter"/>
</dbReference>
<feature type="region of interest" description="Disordered" evidence="4">
    <location>
        <begin position="1580"/>
        <end position="1644"/>
    </location>
</feature>
<dbReference type="Pfam" id="PF16755">
    <property type="entry name" value="Beta-prop_NUP159_NUP214"/>
    <property type="match status" value="1"/>
</dbReference>
<dbReference type="InterPro" id="IPR026054">
    <property type="entry name" value="Nucleoporin"/>
</dbReference>
<feature type="region of interest" description="Disordered" evidence="4">
    <location>
        <begin position="1418"/>
        <end position="1440"/>
    </location>
</feature>
<organism evidence="6 7">
    <name type="scientific">Clytia hemisphaerica</name>
    <dbReference type="NCBI Taxonomy" id="252671"/>
    <lineage>
        <taxon>Eukaryota</taxon>
        <taxon>Metazoa</taxon>
        <taxon>Cnidaria</taxon>
        <taxon>Hydrozoa</taxon>
        <taxon>Hydroidolina</taxon>
        <taxon>Leptothecata</taxon>
        <taxon>Obeliida</taxon>
        <taxon>Clytiidae</taxon>
        <taxon>Clytia</taxon>
    </lineage>
</organism>
<feature type="compositionally biased region" description="Polar residues" evidence="4">
    <location>
        <begin position="1882"/>
        <end position="1893"/>
    </location>
</feature>